<dbReference type="STRING" id="1051891.A0A0C3L465"/>
<dbReference type="InterPro" id="IPR036901">
    <property type="entry name" value="Asp/Orn_carbamoylTrfase_sf"/>
</dbReference>
<dbReference type="AlphaFoldDB" id="A0A0C3L465"/>
<proteinExistence type="predicted"/>
<reference evidence="2 3" key="1">
    <citation type="submission" date="2014-04" db="EMBL/GenBank/DDBJ databases">
        <authorList>
            <consortium name="DOE Joint Genome Institute"/>
            <person name="Kuo A."/>
            <person name="Girlanda M."/>
            <person name="Perotto S."/>
            <person name="Kohler A."/>
            <person name="Nagy L.G."/>
            <person name="Floudas D."/>
            <person name="Copeland A."/>
            <person name="Barry K.W."/>
            <person name="Cichocki N."/>
            <person name="Veneault-Fourrey C."/>
            <person name="LaButti K."/>
            <person name="Lindquist E.A."/>
            <person name="Lipzen A."/>
            <person name="Lundell T."/>
            <person name="Morin E."/>
            <person name="Murat C."/>
            <person name="Sun H."/>
            <person name="Tunlid A."/>
            <person name="Henrissat B."/>
            <person name="Grigoriev I.V."/>
            <person name="Hibbett D.S."/>
            <person name="Martin F."/>
            <person name="Nordberg H.P."/>
            <person name="Cantor M.N."/>
            <person name="Hua S.X."/>
        </authorList>
    </citation>
    <scope>NUCLEOTIDE SEQUENCE [LARGE SCALE GENOMIC DNA]</scope>
    <source>
        <strain evidence="2 3">MUT 4182</strain>
    </source>
</reference>
<dbReference type="Gene3D" id="3.40.50.1370">
    <property type="entry name" value="Aspartate/ornithine carbamoyltransferase"/>
    <property type="match status" value="1"/>
</dbReference>
<dbReference type="GO" id="GO:0016743">
    <property type="term" value="F:carboxyl- or carbamoyltransferase activity"/>
    <property type="evidence" value="ECO:0007669"/>
    <property type="project" value="InterPro"/>
</dbReference>
<dbReference type="SUPFAM" id="SSF53671">
    <property type="entry name" value="Aspartate/ornithine carbamoyltransferase"/>
    <property type="match status" value="1"/>
</dbReference>
<dbReference type="Proteomes" id="UP000054248">
    <property type="component" value="Unassembled WGS sequence"/>
</dbReference>
<keyword evidence="1" id="KW-0808">Transferase</keyword>
<feature type="non-terminal residue" evidence="2">
    <location>
        <position position="110"/>
    </location>
</feature>
<name>A0A0C3L465_9AGAM</name>
<gene>
    <name evidence="2" type="ORF">M407DRAFT_33944</name>
</gene>
<sequence>MVSNANHQRTPLLRRIVLFQSLHLREPPGSPTIYNRMGWRHPQRPARHAGHLPSIGTKLRVGTPPNPKYHASSAVWDNIKEVGCEKGIFWTDDPRAAVKGADAVVTDTWY</sequence>
<keyword evidence="3" id="KW-1185">Reference proteome</keyword>
<dbReference type="GO" id="GO:0016597">
    <property type="term" value="F:amino acid binding"/>
    <property type="evidence" value="ECO:0007669"/>
    <property type="project" value="InterPro"/>
</dbReference>
<dbReference type="OrthoDB" id="10252326at2759"/>
<dbReference type="GO" id="GO:0006520">
    <property type="term" value="P:amino acid metabolic process"/>
    <property type="evidence" value="ECO:0007669"/>
    <property type="project" value="InterPro"/>
</dbReference>
<evidence type="ECO:0008006" key="4">
    <source>
        <dbReference type="Google" id="ProtNLM"/>
    </source>
</evidence>
<dbReference type="EMBL" id="KN823575">
    <property type="protein sequence ID" value="KIO16407.1"/>
    <property type="molecule type" value="Genomic_DNA"/>
</dbReference>
<evidence type="ECO:0000313" key="3">
    <source>
        <dbReference type="Proteomes" id="UP000054248"/>
    </source>
</evidence>
<dbReference type="HOGENOM" id="CLU_2177203_0_0_1"/>
<reference evidence="3" key="2">
    <citation type="submission" date="2015-01" db="EMBL/GenBank/DDBJ databases">
        <title>Evolutionary Origins and Diversification of the Mycorrhizal Mutualists.</title>
        <authorList>
            <consortium name="DOE Joint Genome Institute"/>
            <consortium name="Mycorrhizal Genomics Consortium"/>
            <person name="Kohler A."/>
            <person name="Kuo A."/>
            <person name="Nagy L.G."/>
            <person name="Floudas D."/>
            <person name="Copeland A."/>
            <person name="Barry K.W."/>
            <person name="Cichocki N."/>
            <person name="Veneault-Fourrey C."/>
            <person name="LaButti K."/>
            <person name="Lindquist E.A."/>
            <person name="Lipzen A."/>
            <person name="Lundell T."/>
            <person name="Morin E."/>
            <person name="Murat C."/>
            <person name="Riley R."/>
            <person name="Ohm R."/>
            <person name="Sun H."/>
            <person name="Tunlid A."/>
            <person name="Henrissat B."/>
            <person name="Grigoriev I.V."/>
            <person name="Hibbett D.S."/>
            <person name="Martin F."/>
        </authorList>
    </citation>
    <scope>NUCLEOTIDE SEQUENCE [LARGE SCALE GENOMIC DNA]</scope>
    <source>
        <strain evidence="3">MUT 4182</strain>
    </source>
</reference>
<evidence type="ECO:0000256" key="1">
    <source>
        <dbReference type="ARBA" id="ARBA00022679"/>
    </source>
</evidence>
<evidence type="ECO:0000313" key="2">
    <source>
        <dbReference type="EMBL" id="KIO16407.1"/>
    </source>
</evidence>
<organism evidence="2 3">
    <name type="scientific">Tulasnella calospora MUT 4182</name>
    <dbReference type="NCBI Taxonomy" id="1051891"/>
    <lineage>
        <taxon>Eukaryota</taxon>
        <taxon>Fungi</taxon>
        <taxon>Dikarya</taxon>
        <taxon>Basidiomycota</taxon>
        <taxon>Agaricomycotina</taxon>
        <taxon>Agaricomycetes</taxon>
        <taxon>Cantharellales</taxon>
        <taxon>Tulasnellaceae</taxon>
        <taxon>Tulasnella</taxon>
    </lineage>
</organism>
<protein>
    <recommendedName>
        <fullName evidence="4">Aspartate/ornithine carbamoyltransferase Asp/Orn-binding domain-containing protein</fullName>
    </recommendedName>
</protein>
<accession>A0A0C3L465</accession>